<evidence type="ECO:0000313" key="1">
    <source>
        <dbReference type="EMBL" id="MDO6458044.1"/>
    </source>
</evidence>
<dbReference type="RefSeq" id="WP_303494869.1">
    <property type="nucleotide sequence ID" value="NZ_JAUOPJ010000011.1"/>
</dbReference>
<protein>
    <submittedName>
        <fullName evidence="1">Uncharacterized protein</fullName>
    </submittedName>
</protein>
<sequence length="75" mass="8155">MPASGLRDKPLSAEARLWLLVVSVARTGVALGYSGQSLWNGTLSFAHNMRGDLDLLTAQNIAIEAMRWAEAEVRT</sequence>
<organism evidence="1 2">
    <name type="scientific">Celeribacter halophilus</name>
    <dbReference type="NCBI Taxonomy" id="576117"/>
    <lineage>
        <taxon>Bacteria</taxon>
        <taxon>Pseudomonadati</taxon>
        <taxon>Pseudomonadota</taxon>
        <taxon>Alphaproteobacteria</taxon>
        <taxon>Rhodobacterales</taxon>
        <taxon>Roseobacteraceae</taxon>
        <taxon>Celeribacter</taxon>
    </lineage>
</organism>
<gene>
    <name evidence="1" type="ORF">Q4494_13220</name>
</gene>
<reference evidence="1" key="1">
    <citation type="submission" date="2023-07" db="EMBL/GenBank/DDBJ databases">
        <title>Genome content predicts the carbon catabolic preferences of heterotrophic bacteria.</title>
        <authorList>
            <person name="Gralka M."/>
        </authorList>
    </citation>
    <scope>NUCLEOTIDE SEQUENCE</scope>
    <source>
        <strain evidence="1">I2M02</strain>
    </source>
</reference>
<name>A0AAW7XXI3_9RHOB</name>
<proteinExistence type="predicted"/>
<dbReference type="AlphaFoldDB" id="A0AAW7XXI3"/>
<dbReference type="EMBL" id="JAUOPJ010000011">
    <property type="protein sequence ID" value="MDO6458044.1"/>
    <property type="molecule type" value="Genomic_DNA"/>
</dbReference>
<dbReference type="Proteomes" id="UP001169823">
    <property type="component" value="Unassembled WGS sequence"/>
</dbReference>
<accession>A0AAW7XXI3</accession>
<evidence type="ECO:0000313" key="2">
    <source>
        <dbReference type="Proteomes" id="UP001169823"/>
    </source>
</evidence>
<comment type="caution">
    <text evidence="1">The sequence shown here is derived from an EMBL/GenBank/DDBJ whole genome shotgun (WGS) entry which is preliminary data.</text>
</comment>